<evidence type="ECO:0000313" key="3">
    <source>
        <dbReference type="EnsemblPlants" id="TraesCS5B02G506000.2"/>
    </source>
</evidence>
<evidence type="ECO:0000259" key="2">
    <source>
        <dbReference type="SMART" id="SM00256"/>
    </source>
</evidence>
<feature type="domain" description="F-box" evidence="2">
    <location>
        <begin position="15"/>
        <end position="58"/>
    </location>
</feature>
<dbReference type="Gramene" id="TraesJUL5B03G03023600.1">
    <property type="protein sequence ID" value="TraesJUL5B03G03023600.1"/>
    <property type="gene ID" value="TraesJUL5B03G03023600"/>
</dbReference>
<dbReference type="Proteomes" id="UP000019116">
    <property type="component" value="Chromosome 5B"/>
</dbReference>
<organism evidence="3">
    <name type="scientific">Triticum aestivum</name>
    <name type="common">Wheat</name>
    <dbReference type="NCBI Taxonomy" id="4565"/>
    <lineage>
        <taxon>Eukaryota</taxon>
        <taxon>Viridiplantae</taxon>
        <taxon>Streptophyta</taxon>
        <taxon>Embryophyta</taxon>
        <taxon>Tracheophyta</taxon>
        <taxon>Spermatophyta</taxon>
        <taxon>Magnoliopsida</taxon>
        <taxon>Liliopsida</taxon>
        <taxon>Poales</taxon>
        <taxon>Poaceae</taxon>
        <taxon>BOP clade</taxon>
        <taxon>Pooideae</taxon>
        <taxon>Triticodae</taxon>
        <taxon>Triticeae</taxon>
        <taxon>Triticinae</taxon>
        <taxon>Triticum</taxon>
    </lineage>
</organism>
<dbReference type="InterPro" id="IPR001810">
    <property type="entry name" value="F-box_dom"/>
</dbReference>
<dbReference type="InterPro" id="IPR036047">
    <property type="entry name" value="F-box-like_dom_sf"/>
</dbReference>
<dbReference type="Pfam" id="PF00646">
    <property type="entry name" value="F-box"/>
    <property type="match status" value="1"/>
</dbReference>
<evidence type="ECO:0000256" key="1">
    <source>
        <dbReference type="SAM" id="MobiDB-lite"/>
    </source>
</evidence>
<dbReference type="RefSeq" id="XP_044394226.1">
    <property type="nucleotide sequence ID" value="XM_044538291.1"/>
</dbReference>
<dbReference type="Gramene" id="TraesCS5B03G1227200.2">
    <property type="protein sequence ID" value="TraesCS5B03G1227200.2.CDS"/>
    <property type="gene ID" value="TraesCS5B03G1227200"/>
</dbReference>
<reference evidence="3" key="2">
    <citation type="submission" date="2018-10" db="UniProtKB">
        <authorList>
            <consortium name="EnsemblPlants"/>
        </authorList>
    </citation>
    <scope>IDENTIFICATION</scope>
</reference>
<dbReference type="OrthoDB" id="690324at2759"/>
<accession>A0A3B6LX80</accession>
<dbReference type="Pfam" id="PF23635">
    <property type="entry name" value="Beta-prop_AT5G49610-like"/>
    <property type="match status" value="1"/>
</dbReference>
<evidence type="ECO:0000313" key="4">
    <source>
        <dbReference type="Proteomes" id="UP000019116"/>
    </source>
</evidence>
<feature type="region of interest" description="Disordered" evidence="1">
    <location>
        <begin position="375"/>
        <end position="402"/>
    </location>
</feature>
<dbReference type="InterPro" id="IPR056594">
    <property type="entry name" value="AT5G49610-like_b-prop"/>
</dbReference>
<dbReference type="EnsemblPlants" id="TraesCS5B02G506000.2">
    <property type="protein sequence ID" value="TraesCS5B02G506000.2"/>
    <property type="gene ID" value="TraesCS5B02G506000"/>
</dbReference>
<keyword evidence="4" id="KW-1185">Reference proteome</keyword>
<dbReference type="SMR" id="A0A3B6LX80"/>
<dbReference type="Gramene" id="TraesLAC5B03G02957280.1">
    <property type="protein sequence ID" value="TraesLAC5B03G02957280.1"/>
    <property type="gene ID" value="TraesLAC5B03G02957280"/>
</dbReference>
<dbReference type="GeneID" id="123117563"/>
<name>A0A3B6LX80_WHEAT</name>
<dbReference type="AlphaFoldDB" id="A0A3B6LX80"/>
<reference evidence="3" key="1">
    <citation type="submission" date="2018-08" db="EMBL/GenBank/DDBJ databases">
        <authorList>
            <person name="Rossello M."/>
        </authorList>
    </citation>
    <scope>NUCLEOTIDE SEQUENCE [LARGE SCALE GENOMIC DNA]</scope>
    <source>
        <strain evidence="3">cv. Chinese Spring</strain>
    </source>
</reference>
<dbReference type="SUPFAM" id="SSF81383">
    <property type="entry name" value="F-box domain"/>
    <property type="match status" value="1"/>
</dbReference>
<gene>
    <name evidence="3" type="primary">LOC123117563</name>
</gene>
<dbReference type="PANTHER" id="PTHR32133">
    <property type="entry name" value="OS07G0120400 PROTEIN"/>
    <property type="match status" value="1"/>
</dbReference>
<dbReference type="PANTHER" id="PTHR32133:SF376">
    <property type="entry name" value="F-BOX DOMAIN-CONTAINING PROTEIN"/>
    <property type="match status" value="1"/>
</dbReference>
<sequence>MEPPPPRRRDSPPAIPDELIEEILLRLPPDEPACLLRASVVCKDWAGIVCRPGFRRRLHELHRAPPVLGVLHNWEFDPIHRFISTTASSFSLAAPDCLDWRALDCRHGRALFFPQEFGGLELLLWEPITGAEQRIPLPAEFLSDCPTAAVFCAADGCDHRDCLGGPFRVVFLFAVVLDEETHVTSACIYSSEIGAWGELTSIHCNIEFSMEFTGSYSVLVDRSVLYFMSDGNADSASVVEYELASRELTVFGLPDKYYGHAYSLMLLEDGGIGLIQYLDTRLKLWRREASAEAGWVLNRVMCLKSFIPMHALLHSEYRLQVMGFAEEANIIFVDTVVGLFTIELQSGHVRKVCRDTDRGFRSLIPVVSFYTPVPQGKHQNLPASMPSEEAGGEDGGEEEKTVDQAHQLLNKGSSATKEVDFINTFEYIIHDLEIRVPCCGEGVLEGDGTLNKHGCALLPHDSSGDVPKSAANLCLCFHLGLFPGVCECTTRRDDAGNSTTSESNADDSPPLEKNCRLQVNMASFACSSEQQQEEEERKR</sequence>
<proteinExistence type="predicted"/>
<dbReference type="Gramene" id="TraesARI7B03G04322340.1">
    <property type="protein sequence ID" value="TraesARI7B03G04322340.1"/>
    <property type="gene ID" value="TraesARI7B03G04322340"/>
</dbReference>
<dbReference type="SMART" id="SM00256">
    <property type="entry name" value="FBOX"/>
    <property type="match status" value="1"/>
</dbReference>
<dbReference type="Gramene" id="TraesCS5B02G506000.2">
    <property type="protein sequence ID" value="TraesCS5B02G506000.2"/>
    <property type="gene ID" value="TraesCS5B02G506000"/>
</dbReference>
<protein>
    <recommendedName>
        <fullName evidence="2">F-box domain-containing protein</fullName>
    </recommendedName>
</protein>